<sequence length="216" mass="25425">MQVIGAGWGRTGTSSLKQALEILGFGPCYHMSELSQRPQDLPYWEQALKGELQDWGKIFRGYRSTVDWPGCAFYESLLQAYPQAKVILTVRDAQSWYESVCRTIYRRRQRAARSLLAWLLYYFERKLIACEWPLTKFRSKLIWQGTFAGRFEEKSVAIEAFYRHIAHVRRSVPTERLLIYQVKDGWEPLCRFLACDVPQKQSFPHLNTTEQFWKPS</sequence>
<proteinExistence type="predicted"/>
<dbReference type="AlphaFoldDB" id="A0A4V0Z0I7"/>
<protein>
    <submittedName>
        <fullName evidence="1">Sulfotransferase family protein</fullName>
    </submittedName>
</protein>
<accession>A0A4V0Z0I7</accession>
<dbReference type="EMBL" id="CP035758">
    <property type="protein sequence ID" value="QBD83361.1"/>
    <property type="molecule type" value="Genomic_DNA"/>
</dbReference>
<organism evidence="1 2">
    <name type="scientific">Ktedonosporobacter rubrisoli</name>
    <dbReference type="NCBI Taxonomy" id="2509675"/>
    <lineage>
        <taxon>Bacteria</taxon>
        <taxon>Bacillati</taxon>
        <taxon>Chloroflexota</taxon>
        <taxon>Ktedonobacteria</taxon>
        <taxon>Ktedonobacterales</taxon>
        <taxon>Ktedonosporobacteraceae</taxon>
        <taxon>Ktedonosporobacter</taxon>
    </lineage>
</organism>
<keyword evidence="2" id="KW-1185">Reference proteome</keyword>
<evidence type="ECO:0000313" key="1">
    <source>
        <dbReference type="EMBL" id="QBD83361.1"/>
    </source>
</evidence>
<reference evidence="1 2" key="1">
    <citation type="submission" date="2019-01" db="EMBL/GenBank/DDBJ databases">
        <title>Ktedonosporobacter rubrisoli SCAWS-G2.</title>
        <authorList>
            <person name="Huang Y."/>
            <person name="Yan B."/>
        </authorList>
    </citation>
    <scope>NUCLEOTIDE SEQUENCE [LARGE SCALE GENOMIC DNA]</scope>
    <source>
        <strain evidence="1 2">SCAWS-G2</strain>
    </source>
</reference>
<dbReference type="InterPro" id="IPR027417">
    <property type="entry name" value="P-loop_NTPase"/>
</dbReference>
<dbReference type="Pfam" id="PF17784">
    <property type="entry name" value="Sulfotransfer_4"/>
    <property type="match status" value="1"/>
</dbReference>
<dbReference type="InterPro" id="IPR040632">
    <property type="entry name" value="Sulfotransfer_4"/>
</dbReference>
<dbReference type="PANTHER" id="PTHR36978:SF4">
    <property type="entry name" value="P-LOOP CONTAINING NUCLEOSIDE TRIPHOSPHATE HYDROLASE PROTEIN"/>
    <property type="match status" value="1"/>
</dbReference>
<dbReference type="KEGG" id="kbs:EPA93_03385"/>
<dbReference type="Proteomes" id="UP000290365">
    <property type="component" value="Chromosome"/>
</dbReference>
<dbReference type="OrthoDB" id="9806624at2"/>
<evidence type="ECO:0000313" key="2">
    <source>
        <dbReference type="Proteomes" id="UP000290365"/>
    </source>
</evidence>
<gene>
    <name evidence="1" type="ORF">EPA93_03385</name>
</gene>
<name>A0A4V0Z0I7_KTERU</name>
<dbReference type="PANTHER" id="PTHR36978">
    <property type="entry name" value="P-LOOP CONTAINING NUCLEOTIDE TRIPHOSPHATE HYDROLASE"/>
    <property type="match status" value="1"/>
</dbReference>
<dbReference type="SUPFAM" id="SSF52540">
    <property type="entry name" value="P-loop containing nucleoside triphosphate hydrolases"/>
    <property type="match status" value="1"/>
</dbReference>
<dbReference type="GO" id="GO:0016740">
    <property type="term" value="F:transferase activity"/>
    <property type="evidence" value="ECO:0007669"/>
    <property type="project" value="UniProtKB-KW"/>
</dbReference>
<dbReference type="Gene3D" id="3.40.50.300">
    <property type="entry name" value="P-loop containing nucleotide triphosphate hydrolases"/>
    <property type="match status" value="1"/>
</dbReference>
<keyword evidence="1" id="KW-0808">Transferase</keyword>